<keyword evidence="2" id="KW-1185">Reference proteome</keyword>
<name>A0A4Q0YSP1_9GAMM</name>
<comment type="caution">
    <text evidence="1">The sequence shown here is derived from an EMBL/GenBank/DDBJ whole genome shotgun (WGS) entry which is preliminary data.</text>
</comment>
<organism evidence="1 2">
    <name type="scientific">Veronia nyctiphanis</name>
    <dbReference type="NCBI Taxonomy" id="1278244"/>
    <lineage>
        <taxon>Bacteria</taxon>
        <taxon>Pseudomonadati</taxon>
        <taxon>Pseudomonadota</taxon>
        <taxon>Gammaproteobacteria</taxon>
        <taxon>Vibrionales</taxon>
        <taxon>Vibrionaceae</taxon>
        <taxon>Veronia</taxon>
    </lineage>
</organism>
<evidence type="ECO:0000313" key="1">
    <source>
        <dbReference type="EMBL" id="RXJ74260.1"/>
    </source>
</evidence>
<dbReference type="AlphaFoldDB" id="A0A4Q0YSP1"/>
<accession>A0A4Q0YSP1</accession>
<evidence type="ECO:0000313" key="2">
    <source>
        <dbReference type="Proteomes" id="UP000290287"/>
    </source>
</evidence>
<dbReference type="EMBL" id="PEIB01000003">
    <property type="protein sequence ID" value="RXJ74260.1"/>
    <property type="molecule type" value="Genomic_DNA"/>
</dbReference>
<proteinExistence type="predicted"/>
<gene>
    <name evidence="1" type="ORF">CS022_04160</name>
</gene>
<dbReference type="Proteomes" id="UP000290287">
    <property type="component" value="Unassembled WGS sequence"/>
</dbReference>
<sequence length="61" mass="7370">MIKEGSDIIFFYLFSIEFKLNISSVKKLKTNHEINIDDGMRWIEHLIARYLDNRGFLQLMY</sequence>
<reference evidence="1 2" key="1">
    <citation type="submission" date="2017-10" db="EMBL/GenBank/DDBJ databases">
        <title>Nyctiphanis sp. nov., isolated from the stomach of the euphausiid Nyctiphanes simplex (Hansen, 1911) in the Gulf of California.</title>
        <authorList>
            <person name="Gomez-Gil B."/>
            <person name="Aguilar-Mendez M."/>
            <person name="Lopez-Cortes A."/>
            <person name="Gomez-Gutierrez J."/>
            <person name="Roque A."/>
            <person name="Lang E."/>
            <person name="Gonzalez-Castillo A."/>
        </authorList>
    </citation>
    <scope>NUCLEOTIDE SEQUENCE [LARGE SCALE GENOMIC DNA]</scope>
    <source>
        <strain evidence="1 2">CAIM 600</strain>
    </source>
</reference>
<protein>
    <submittedName>
        <fullName evidence="1">Uncharacterized protein</fullName>
    </submittedName>
</protein>